<gene>
    <name evidence="9" type="ORF">HYN43_003885</name>
</gene>
<reference evidence="9 10" key="1">
    <citation type="submission" date="2018-10" db="EMBL/GenBank/DDBJ databases">
        <title>Genome sequencing of Mucilaginibacter sp. HYN0043.</title>
        <authorList>
            <person name="Kim M."/>
            <person name="Yi H."/>
        </authorList>
    </citation>
    <scope>NUCLEOTIDE SEQUENCE [LARGE SCALE GENOMIC DNA]</scope>
    <source>
        <strain evidence="9 10">HYN0043</strain>
    </source>
</reference>
<dbReference type="Pfam" id="PF07980">
    <property type="entry name" value="SusD_RagB"/>
    <property type="match status" value="1"/>
</dbReference>
<feature type="chain" id="PRO_5019806014" evidence="6">
    <location>
        <begin position="21"/>
        <end position="455"/>
    </location>
</feature>
<evidence type="ECO:0000256" key="3">
    <source>
        <dbReference type="ARBA" id="ARBA00022729"/>
    </source>
</evidence>
<evidence type="ECO:0000313" key="10">
    <source>
        <dbReference type="Proteomes" id="UP000270046"/>
    </source>
</evidence>
<dbReference type="OrthoDB" id="1080118at2"/>
<keyword evidence="3 6" id="KW-0732">Signal</keyword>
<dbReference type="Pfam" id="PF14322">
    <property type="entry name" value="SusD-like_3"/>
    <property type="match status" value="1"/>
</dbReference>
<protein>
    <submittedName>
        <fullName evidence="9">RagB/SusD family nutrient uptake outer membrane protein</fullName>
    </submittedName>
</protein>
<dbReference type="Gene3D" id="1.25.40.900">
    <property type="match status" value="1"/>
</dbReference>
<dbReference type="GO" id="GO:0009279">
    <property type="term" value="C:cell outer membrane"/>
    <property type="evidence" value="ECO:0007669"/>
    <property type="project" value="UniProtKB-SubCell"/>
</dbReference>
<evidence type="ECO:0000256" key="2">
    <source>
        <dbReference type="ARBA" id="ARBA00006275"/>
    </source>
</evidence>
<proteinExistence type="inferred from homology"/>
<keyword evidence="10" id="KW-1185">Reference proteome</keyword>
<accession>A0A494VLM8</accession>
<keyword evidence="4" id="KW-0472">Membrane</keyword>
<evidence type="ECO:0000256" key="5">
    <source>
        <dbReference type="ARBA" id="ARBA00023237"/>
    </source>
</evidence>
<evidence type="ECO:0000259" key="7">
    <source>
        <dbReference type="Pfam" id="PF07980"/>
    </source>
</evidence>
<evidence type="ECO:0000256" key="1">
    <source>
        <dbReference type="ARBA" id="ARBA00004442"/>
    </source>
</evidence>
<dbReference type="KEGG" id="muh:HYN43_003885"/>
<dbReference type="CDD" id="cd08977">
    <property type="entry name" value="SusD"/>
    <property type="match status" value="1"/>
</dbReference>
<dbReference type="RefSeq" id="WP_119408209.1">
    <property type="nucleotide sequence ID" value="NZ_CP032869.1"/>
</dbReference>
<dbReference type="InterPro" id="IPR012944">
    <property type="entry name" value="SusD_RagB_dom"/>
</dbReference>
<comment type="subcellular location">
    <subcellularLocation>
        <location evidence="1">Cell outer membrane</location>
    </subcellularLocation>
</comment>
<feature type="domain" description="SusD-like N-terminal" evidence="8">
    <location>
        <begin position="23"/>
        <end position="225"/>
    </location>
</feature>
<dbReference type="EMBL" id="CP032869">
    <property type="protein sequence ID" value="AYL94491.1"/>
    <property type="molecule type" value="Genomic_DNA"/>
</dbReference>
<evidence type="ECO:0000259" key="8">
    <source>
        <dbReference type="Pfam" id="PF14322"/>
    </source>
</evidence>
<dbReference type="Proteomes" id="UP000270046">
    <property type="component" value="Chromosome"/>
</dbReference>
<dbReference type="InterPro" id="IPR033985">
    <property type="entry name" value="SusD-like_N"/>
</dbReference>
<organism evidence="9 10">
    <name type="scientific">Mucilaginibacter celer</name>
    <dbReference type="NCBI Taxonomy" id="2305508"/>
    <lineage>
        <taxon>Bacteria</taxon>
        <taxon>Pseudomonadati</taxon>
        <taxon>Bacteroidota</taxon>
        <taxon>Sphingobacteriia</taxon>
        <taxon>Sphingobacteriales</taxon>
        <taxon>Sphingobacteriaceae</taxon>
        <taxon>Mucilaginibacter</taxon>
    </lineage>
</organism>
<name>A0A494VLM8_9SPHI</name>
<dbReference type="Gene3D" id="2.20.20.130">
    <property type="match status" value="1"/>
</dbReference>
<comment type="similarity">
    <text evidence="2">Belongs to the SusD family.</text>
</comment>
<evidence type="ECO:0000256" key="6">
    <source>
        <dbReference type="SAM" id="SignalP"/>
    </source>
</evidence>
<evidence type="ECO:0000313" key="9">
    <source>
        <dbReference type="EMBL" id="AYL94491.1"/>
    </source>
</evidence>
<dbReference type="Gene3D" id="1.25.40.390">
    <property type="match status" value="1"/>
</dbReference>
<evidence type="ECO:0000256" key="4">
    <source>
        <dbReference type="ARBA" id="ARBA00023136"/>
    </source>
</evidence>
<keyword evidence="5" id="KW-0998">Cell outer membrane</keyword>
<dbReference type="SUPFAM" id="SSF48452">
    <property type="entry name" value="TPR-like"/>
    <property type="match status" value="1"/>
</dbReference>
<dbReference type="InterPro" id="IPR011990">
    <property type="entry name" value="TPR-like_helical_dom_sf"/>
</dbReference>
<dbReference type="AlphaFoldDB" id="A0A494VLM8"/>
<feature type="signal peptide" evidence="6">
    <location>
        <begin position="1"/>
        <end position="20"/>
    </location>
</feature>
<feature type="domain" description="RagB/SusD" evidence="7">
    <location>
        <begin position="335"/>
        <end position="420"/>
    </location>
</feature>
<sequence length="455" mass="49725">MRKYISIILLLIAVAQTSCKKVLDVTSPNEVADATVFKNVAGLRSARIGMYSTLQSKNYYGGYYPLLAECYSDNGTTGGYDVIDLTDIANKAVSPSNIYTSAIYIQIYNSIYAANKIIENADKVPGTDATELSNIKGEAYFIRSLASFDLLRMFGEHWDNASAFGISIVTSTANPATPVKRSSVADSYKQIIADAQQAVKLLNTDNGSKYASQAAANALLARVYLYQGNKAGAATTATLVINNSNYALLATAEFTKIYTQKNTGESVFELVFDQQNNSAYNGLTYVRDDALRTDVTFLAAEDLNTFFTGRPTDARSALVDYENVDQSIQPDGRTEKYRGETTRDNSAYIIRLAEVYLIRAEALGRTAGLADLNYVRQHRGMAKLTAANVPTDEAYLNAVLNERRAELNFEGHRLFDLARTQKVADVLGDEVNPIMPIPQAEISATGGVVVQNKGY</sequence>